<dbReference type="AlphaFoldDB" id="A0A6J8AGI6"/>
<dbReference type="InterPro" id="IPR014044">
    <property type="entry name" value="CAP_dom"/>
</dbReference>
<dbReference type="EMBL" id="CACVKT020001362">
    <property type="protein sequence ID" value="CAC5367519.1"/>
    <property type="molecule type" value="Genomic_DNA"/>
</dbReference>
<organism evidence="3 4">
    <name type="scientific">Mytilus coruscus</name>
    <name type="common">Sea mussel</name>
    <dbReference type="NCBI Taxonomy" id="42192"/>
    <lineage>
        <taxon>Eukaryota</taxon>
        <taxon>Metazoa</taxon>
        <taxon>Spiralia</taxon>
        <taxon>Lophotrochozoa</taxon>
        <taxon>Mollusca</taxon>
        <taxon>Bivalvia</taxon>
        <taxon>Autobranchia</taxon>
        <taxon>Pteriomorphia</taxon>
        <taxon>Mytilida</taxon>
        <taxon>Mytiloidea</taxon>
        <taxon>Mytilidae</taxon>
        <taxon>Mytilinae</taxon>
        <taxon>Mytilus</taxon>
    </lineage>
</organism>
<dbReference type="PRINTS" id="PR00837">
    <property type="entry name" value="V5TPXLIKE"/>
</dbReference>
<dbReference type="InterPro" id="IPR035940">
    <property type="entry name" value="CAP_sf"/>
</dbReference>
<evidence type="ECO:0000256" key="1">
    <source>
        <dbReference type="SAM" id="Phobius"/>
    </source>
</evidence>
<accession>A0A6J8AGI6</accession>
<dbReference type="Gene3D" id="3.40.33.10">
    <property type="entry name" value="CAP"/>
    <property type="match status" value="1"/>
</dbReference>
<evidence type="ECO:0000313" key="4">
    <source>
        <dbReference type="Proteomes" id="UP000507470"/>
    </source>
</evidence>
<dbReference type="PANTHER" id="PTHR10334">
    <property type="entry name" value="CYSTEINE-RICH SECRETORY PROTEIN-RELATED"/>
    <property type="match status" value="1"/>
</dbReference>
<proteinExistence type="predicted"/>
<evidence type="ECO:0000259" key="2">
    <source>
        <dbReference type="SMART" id="SM00198"/>
    </source>
</evidence>
<feature type="domain" description="SCP" evidence="2">
    <location>
        <begin position="89"/>
        <end position="238"/>
    </location>
</feature>
<feature type="transmembrane region" description="Helical" evidence="1">
    <location>
        <begin position="65"/>
        <end position="87"/>
    </location>
</feature>
<dbReference type="OrthoDB" id="674273at2759"/>
<gene>
    <name evidence="3" type="ORF">MCOR_7395</name>
</gene>
<keyword evidence="1" id="KW-0812">Transmembrane</keyword>
<dbReference type="SMART" id="SM00198">
    <property type="entry name" value="SCP"/>
    <property type="match status" value="1"/>
</dbReference>
<name>A0A6J8AGI6_MYTCO</name>
<keyword evidence="4" id="KW-1185">Reference proteome</keyword>
<evidence type="ECO:0000313" key="3">
    <source>
        <dbReference type="EMBL" id="CAC5367519.1"/>
    </source>
</evidence>
<protein>
    <submittedName>
        <fullName evidence="3">CRISP</fullName>
    </submittedName>
</protein>
<dbReference type="SUPFAM" id="SSF55797">
    <property type="entry name" value="PR-1-like"/>
    <property type="match status" value="1"/>
</dbReference>
<dbReference type="Pfam" id="PF00188">
    <property type="entry name" value="CAP"/>
    <property type="match status" value="1"/>
</dbReference>
<keyword evidence="1" id="KW-0472">Membrane</keyword>
<reference evidence="3 4" key="1">
    <citation type="submission" date="2020-06" db="EMBL/GenBank/DDBJ databases">
        <authorList>
            <person name="Li R."/>
            <person name="Bekaert M."/>
        </authorList>
    </citation>
    <scope>NUCLEOTIDE SEQUENCE [LARGE SCALE GENOMIC DNA]</scope>
    <source>
        <strain evidence="4">wild</strain>
    </source>
</reference>
<keyword evidence="1" id="KW-1133">Transmembrane helix</keyword>
<dbReference type="InterPro" id="IPR001283">
    <property type="entry name" value="CRISP-related"/>
</dbReference>
<dbReference type="Proteomes" id="UP000507470">
    <property type="component" value="Unassembled WGS sequence"/>
</dbReference>
<dbReference type="CDD" id="cd05380">
    <property type="entry name" value="CAP_euk"/>
    <property type="match status" value="1"/>
</dbReference>
<sequence length="273" mass="31319">MVGELRRKVNDLIRCGPRHCVHLDDLDDPISVIVLECKTLNDTCCQVAQEETHQRMMCSSILTTMLSHLFIGLCLFFIQAAAVLVNIDRYKGEIQRTHNMFRSWQNAADMKYMYWDSDLEARAGRWSEGCRFEHQMRGYGENLAFMSSTGPAPRPRETIMDGMWNWYNEISLWMARSPRQRREFCGAACHYTQLVWSRTSRVGCTLSYCPVLVDDRGSTYRNAMYFVCFYSPQGNIVGQPVFTPGPPCTRCPSGREPCINGLCAGQGKFRNDK</sequence>